<dbReference type="PRINTS" id="PR00237">
    <property type="entry name" value="GPCRRHODOPSN"/>
</dbReference>
<dbReference type="PROSITE" id="PS50262">
    <property type="entry name" value="G_PROTEIN_RECEP_F1_2"/>
    <property type="match status" value="1"/>
</dbReference>
<dbReference type="STRING" id="31234.E3MNZ0"/>
<dbReference type="PANTHER" id="PTHR24229:SF95">
    <property type="entry name" value="G-PROTEIN COUPLED RECEPTOR C06G4.5-RELATED"/>
    <property type="match status" value="1"/>
</dbReference>
<dbReference type="OMA" id="TNSAVNW"/>
<comment type="subcellular location">
    <subcellularLocation>
        <location evidence="1">Cell membrane</location>
        <topology evidence="1">Multi-pass membrane protein</topology>
    </subcellularLocation>
</comment>
<accession>E3MNZ0</accession>
<keyword evidence="3 9" id="KW-0812">Transmembrane</keyword>
<keyword evidence="7 9" id="KW-0675">Receptor</keyword>
<evidence type="ECO:0000256" key="1">
    <source>
        <dbReference type="ARBA" id="ARBA00004651"/>
    </source>
</evidence>
<evidence type="ECO:0000313" key="13">
    <source>
        <dbReference type="Proteomes" id="UP000008281"/>
    </source>
</evidence>
<evidence type="ECO:0000256" key="9">
    <source>
        <dbReference type="RuleBase" id="RU000688"/>
    </source>
</evidence>
<dbReference type="Gene3D" id="1.20.1070.10">
    <property type="entry name" value="Rhodopsin 7-helix transmembrane proteins"/>
    <property type="match status" value="1"/>
</dbReference>
<dbReference type="SUPFAM" id="SSF81321">
    <property type="entry name" value="Family A G protein-coupled receptor-like"/>
    <property type="match status" value="1"/>
</dbReference>
<evidence type="ECO:0000259" key="11">
    <source>
        <dbReference type="PROSITE" id="PS50262"/>
    </source>
</evidence>
<feature type="transmembrane region" description="Helical" evidence="10">
    <location>
        <begin position="188"/>
        <end position="209"/>
    </location>
</feature>
<dbReference type="eggNOG" id="KOG3656">
    <property type="taxonomic scope" value="Eukaryota"/>
</dbReference>
<keyword evidence="8 9" id="KW-0807">Transducer</keyword>
<dbReference type="GO" id="GO:0043005">
    <property type="term" value="C:neuron projection"/>
    <property type="evidence" value="ECO:0007669"/>
    <property type="project" value="TreeGrafter"/>
</dbReference>
<dbReference type="InParanoid" id="E3MNZ0"/>
<keyword evidence="2" id="KW-1003">Cell membrane</keyword>
<dbReference type="PROSITE" id="PS00237">
    <property type="entry name" value="G_PROTEIN_RECEP_F1_1"/>
    <property type="match status" value="1"/>
</dbReference>
<sequence>MTSSDLIDYVEESFSNQSTDANGIEMVTQIMYDMKKYNSVIDVLPPPNHEDLHVMIMAVSYLLLFLLGTCGNVAVLTTIYHVIRSSRATLDNTLIYVIVLSCVDFGVCLSLPITVIDQVDIRHFFNLPQTNYFQILGFWMFGSIPCKLHAVFENFGKILSALILTAMSFDRYAGVCHPQKKYLRSRNFAISILLALAVYAFISLCPLLWSFTAREIILYAKETGPGQLTRMKIEKCTVDIDSSMFTAFTIYQFILCYCTPLILIAYFYTKLLTKLREHTRTFKSSQIPFLHISLYTLAVACFYFLCWTPFWMATLFAVYLENSANSSSVPPVFVYIMYFIHALPFTNSAINWILYGALNGQLQHRYRSNRSSSTKKTTTTGASTALLDKKLTTLQTNSNYQVNGSMTSIAAVAPPSRLANNNNEVLIATSTNDDEVAMDVVDVRLLSSHNPTFL</sequence>
<dbReference type="GO" id="GO:0004930">
    <property type="term" value="F:G protein-coupled receptor activity"/>
    <property type="evidence" value="ECO:0007669"/>
    <property type="project" value="UniProtKB-KW"/>
</dbReference>
<dbReference type="HOGENOM" id="CLU_048644_0_0_1"/>
<dbReference type="EMBL" id="DS268461">
    <property type="protein sequence ID" value="EFP06291.1"/>
    <property type="molecule type" value="Genomic_DNA"/>
</dbReference>
<evidence type="ECO:0000256" key="6">
    <source>
        <dbReference type="ARBA" id="ARBA00023136"/>
    </source>
</evidence>
<evidence type="ECO:0000256" key="5">
    <source>
        <dbReference type="ARBA" id="ARBA00023040"/>
    </source>
</evidence>
<comment type="similarity">
    <text evidence="9">Belongs to the G-protein coupled receptor 1 family.</text>
</comment>
<evidence type="ECO:0000256" key="2">
    <source>
        <dbReference type="ARBA" id="ARBA00022475"/>
    </source>
</evidence>
<dbReference type="FunFam" id="1.20.1070.10:FF:001144">
    <property type="entry name" value="Probable G-protein coupled receptor C06G4.5"/>
    <property type="match status" value="1"/>
</dbReference>
<feature type="transmembrane region" description="Helical" evidence="10">
    <location>
        <begin position="133"/>
        <end position="152"/>
    </location>
</feature>
<keyword evidence="6 10" id="KW-0472">Membrane</keyword>
<keyword evidence="4 10" id="KW-1133">Transmembrane helix</keyword>
<feature type="transmembrane region" description="Helical" evidence="10">
    <location>
        <begin position="250"/>
        <end position="268"/>
    </location>
</feature>
<dbReference type="FunCoup" id="E3MNZ0">
    <property type="interactions" value="32"/>
</dbReference>
<organism evidence="13">
    <name type="scientific">Caenorhabditis remanei</name>
    <name type="common">Caenorhabditis vulgaris</name>
    <dbReference type="NCBI Taxonomy" id="31234"/>
    <lineage>
        <taxon>Eukaryota</taxon>
        <taxon>Metazoa</taxon>
        <taxon>Ecdysozoa</taxon>
        <taxon>Nematoda</taxon>
        <taxon>Chromadorea</taxon>
        <taxon>Rhabditida</taxon>
        <taxon>Rhabditina</taxon>
        <taxon>Rhabditomorpha</taxon>
        <taxon>Rhabditoidea</taxon>
        <taxon>Rhabditidae</taxon>
        <taxon>Peloderinae</taxon>
        <taxon>Caenorhabditis</taxon>
    </lineage>
</organism>
<evidence type="ECO:0000256" key="8">
    <source>
        <dbReference type="ARBA" id="ARBA00023224"/>
    </source>
</evidence>
<dbReference type="InterPro" id="IPR000276">
    <property type="entry name" value="GPCR_Rhodpsn"/>
</dbReference>
<protein>
    <submittedName>
        <fullName evidence="12">CRE-NPR-17 protein</fullName>
    </submittedName>
</protein>
<evidence type="ECO:0000256" key="4">
    <source>
        <dbReference type="ARBA" id="ARBA00022989"/>
    </source>
</evidence>
<name>E3MNZ0_CAERE</name>
<dbReference type="InterPro" id="IPR017452">
    <property type="entry name" value="GPCR_Rhodpsn_7TM"/>
</dbReference>
<feature type="transmembrane region" description="Helical" evidence="10">
    <location>
        <begin position="54"/>
        <end position="82"/>
    </location>
</feature>
<evidence type="ECO:0000256" key="7">
    <source>
        <dbReference type="ARBA" id="ARBA00023170"/>
    </source>
</evidence>
<dbReference type="GO" id="GO:0042277">
    <property type="term" value="F:peptide binding"/>
    <property type="evidence" value="ECO:0007669"/>
    <property type="project" value="TreeGrafter"/>
</dbReference>
<keyword evidence="5 9" id="KW-0297">G-protein coupled receptor</keyword>
<dbReference type="CDD" id="cd00637">
    <property type="entry name" value="7tm_classA_rhodopsin-like"/>
    <property type="match status" value="1"/>
</dbReference>
<dbReference type="OrthoDB" id="6076970at2759"/>
<gene>
    <name evidence="12" type="primary">Cre-npr-17</name>
    <name evidence="12" type="ORF">CRE_06816</name>
</gene>
<dbReference type="Pfam" id="PF00001">
    <property type="entry name" value="7tm_1"/>
    <property type="match status" value="1"/>
</dbReference>
<dbReference type="GO" id="GO:0005886">
    <property type="term" value="C:plasma membrane"/>
    <property type="evidence" value="ECO:0007669"/>
    <property type="project" value="UniProtKB-SubCell"/>
</dbReference>
<feature type="domain" description="G-protein coupled receptors family 1 profile" evidence="11">
    <location>
        <begin position="71"/>
        <end position="355"/>
    </location>
</feature>
<proteinExistence type="inferred from homology"/>
<evidence type="ECO:0000256" key="3">
    <source>
        <dbReference type="ARBA" id="ARBA00022692"/>
    </source>
</evidence>
<dbReference type="AlphaFoldDB" id="E3MNZ0"/>
<feature type="transmembrane region" description="Helical" evidence="10">
    <location>
        <begin position="289"/>
        <end position="312"/>
    </location>
</feature>
<feature type="transmembrane region" description="Helical" evidence="10">
    <location>
        <begin position="332"/>
        <end position="358"/>
    </location>
</feature>
<evidence type="ECO:0000313" key="12">
    <source>
        <dbReference type="EMBL" id="EFP06291.1"/>
    </source>
</evidence>
<dbReference type="PANTHER" id="PTHR24229">
    <property type="entry name" value="NEUROPEPTIDES RECEPTOR"/>
    <property type="match status" value="1"/>
</dbReference>
<keyword evidence="13" id="KW-1185">Reference proteome</keyword>
<reference evidence="12" key="1">
    <citation type="submission" date="2007-07" db="EMBL/GenBank/DDBJ databases">
        <title>PCAP assembly of the Caenorhabditis remanei genome.</title>
        <authorList>
            <consortium name="The Caenorhabditis remanei Sequencing Consortium"/>
            <person name="Wilson R.K."/>
        </authorList>
    </citation>
    <scope>NUCLEOTIDE SEQUENCE [LARGE SCALE GENOMIC DNA]</scope>
    <source>
        <strain evidence="12">PB4641</strain>
    </source>
</reference>
<feature type="transmembrane region" description="Helical" evidence="10">
    <location>
        <begin position="94"/>
        <end position="113"/>
    </location>
</feature>
<dbReference type="Proteomes" id="UP000008281">
    <property type="component" value="Unassembled WGS sequence"/>
</dbReference>
<evidence type="ECO:0000256" key="10">
    <source>
        <dbReference type="SAM" id="Phobius"/>
    </source>
</evidence>